<sequence>MDIWGVPGIEAEAELLSAIVTFFKRVGITSKDVGIKVNSRAVLSEVLTAMGVPADKFAATCVLVDKLEKVKLDDIRGEMQELGLTDEIISKLVATLAIKDLDALEQTLGNDSKALSQLKQLMAYAEAYGFRDWLIFDASVVRGLAYYTGVVFEGFDRKGELRAICGGGRYDELLGTFGGEPLPAVGFGFGDAVIAELLKDRNLLPNFDNNQVNVIVFPLTPSVYASAAAVAGSVRSKSITSDLVLEDKKMKWVFKHAERLGASHLIIIGEDEIAKGMVQVKNLGKGEQQEVEMSKVSDFIAHQLASS</sequence>
<accession>A0A7S0E1N1</accession>
<feature type="domain" description="Class II Histidinyl-tRNA synthetase (HisRS)-like catalytic core" evidence="12">
    <location>
        <begin position="3"/>
        <end position="188"/>
    </location>
</feature>
<dbReference type="InterPro" id="IPR041715">
    <property type="entry name" value="HisRS-like_core"/>
</dbReference>
<feature type="binding site" evidence="10">
    <location>
        <begin position="146"/>
        <end position="147"/>
    </location>
    <ligand>
        <name>L-histidine</name>
        <dbReference type="ChEBI" id="CHEBI:57595"/>
    </ligand>
</feature>
<organism evidence="13">
    <name type="scientific">Hanusia phi</name>
    <dbReference type="NCBI Taxonomy" id="3032"/>
    <lineage>
        <taxon>Eukaryota</taxon>
        <taxon>Cryptophyceae</taxon>
        <taxon>Pyrenomonadales</taxon>
        <taxon>Geminigeraceae</taxon>
        <taxon>Hanusia</taxon>
    </lineage>
</organism>
<dbReference type="PANTHER" id="PTHR43707:SF1">
    <property type="entry name" value="HISTIDINE--TRNA LIGASE, MITOCHONDRIAL-RELATED"/>
    <property type="match status" value="1"/>
</dbReference>
<dbReference type="Gene3D" id="3.30.930.10">
    <property type="entry name" value="Bira Bifunctional Protein, Domain 2"/>
    <property type="match status" value="1"/>
</dbReference>
<keyword evidence="3" id="KW-0436">Ligase</keyword>
<gene>
    <name evidence="13" type="ORF">HPHI1048_LOCUS2259</name>
</gene>
<dbReference type="InterPro" id="IPR036621">
    <property type="entry name" value="Anticodon-bd_dom_sf"/>
</dbReference>
<feature type="binding site" evidence="10">
    <location>
        <position position="142"/>
    </location>
    <ligand>
        <name>L-histidine</name>
        <dbReference type="ChEBI" id="CHEBI:57595"/>
    </ligand>
</feature>
<protein>
    <recommendedName>
        <fullName evidence="2">histidine--tRNA ligase</fullName>
        <ecNumber evidence="2">6.1.1.21</ecNumber>
    </recommendedName>
    <alternativeName>
        <fullName evidence="8">Histidyl-tRNA synthetase</fullName>
    </alternativeName>
</protein>
<evidence type="ECO:0000256" key="5">
    <source>
        <dbReference type="ARBA" id="ARBA00022840"/>
    </source>
</evidence>
<dbReference type="GO" id="GO:0004821">
    <property type="term" value="F:histidine-tRNA ligase activity"/>
    <property type="evidence" value="ECO:0007669"/>
    <property type="project" value="UniProtKB-EC"/>
</dbReference>
<dbReference type="SUPFAM" id="SSF55681">
    <property type="entry name" value="Class II aaRS and biotin synthetases"/>
    <property type="match status" value="1"/>
</dbReference>
<evidence type="ECO:0000259" key="12">
    <source>
        <dbReference type="Pfam" id="PF13393"/>
    </source>
</evidence>
<evidence type="ECO:0000256" key="6">
    <source>
        <dbReference type="ARBA" id="ARBA00022917"/>
    </source>
</evidence>
<evidence type="ECO:0000256" key="1">
    <source>
        <dbReference type="ARBA" id="ARBA00008226"/>
    </source>
</evidence>
<evidence type="ECO:0000259" key="11">
    <source>
        <dbReference type="Pfam" id="PF03129"/>
    </source>
</evidence>
<feature type="binding site" evidence="10">
    <location>
        <position position="2"/>
    </location>
    <ligand>
        <name>L-histidine</name>
        <dbReference type="ChEBI" id="CHEBI:57595"/>
    </ligand>
</feature>
<evidence type="ECO:0000256" key="7">
    <source>
        <dbReference type="ARBA" id="ARBA00023146"/>
    </source>
</evidence>
<comment type="similarity">
    <text evidence="1">Belongs to the class-II aminoacyl-tRNA synthetase family.</text>
</comment>
<dbReference type="EC" id="6.1.1.21" evidence="2"/>
<evidence type="ECO:0000313" key="13">
    <source>
        <dbReference type="EMBL" id="CAD8469084.1"/>
    </source>
</evidence>
<feature type="domain" description="Anticodon-binding" evidence="11">
    <location>
        <begin position="214"/>
        <end position="301"/>
    </location>
</feature>
<keyword evidence="4" id="KW-0547">Nucleotide-binding</keyword>
<keyword evidence="7" id="KW-0030">Aminoacyl-tRNA synthetase</keyword>
<evidence type="ECO:0000256" key="8">
    <source>
        <dbReference type="ARBA" id="ARBA00030619"/>
    </source>
</evidence>
<reference evidence="13" key="1">
    <citation type="submission" date="2021-01" db="EMBL/GenBank/DDBJ databases">
        <authorList>
            <person name="Corre E."/>
            <person name="Pelletier E."/>
            <person name="Niang G."/>
            <person name="Scheremetjew M."/>
            <person name="Finn R."/>
            <person name="Kale V."/>
            <person name="Holt S."/>
            <person name="Cochrane G."/>
            <person name="Meng A."/>
            <person name="Brown T."/>
            <person name="Cohen L."/>
        </authorList>
    </citation>
    <scope>NUCLEOTIDE SEQUENCE</scope>
    <source>
        <strain evidence="13">CCMP325</strain>
    </source>
</reference>
<dbReference type="Gene3D" id="3.40.50.800">
    <property type="entry name" value="Anticodon-binding domain"/>
    <property type="match status" value="1"/>
</dbReference>
<evidence type="ECO:0000256" key="4">
    <source>
        <dbReference type="ARBA" id="ARBA00022741"/>
    </source>
</evidence>
<proteinExistence type="inferred from homology"/>
<dbReference type="InterPro" id="IPR004516">
    <property type="entry name" value="HisRS/HisZ"/>
</dbReference>
<evidence type="ECO:0000256" key="9">
    <source>
        <dbReference type="ARBA" id="ARBA00047639"/>
    </source>
</evidence>
<dbReference type="InterPro" id="IPR045864">
    <property type="entry name" value="aa-tRNA-synth_II/BPL/LPL"/>
</dbReference>
<keyword evidence="6" id="KW-0648">Protein biosynthesis</keyword>
<name>A0A7S0E1N1_9CRYP</name>
<evidence type="ECO:0000256" key="10">
    <source>
        <dbReference type="PIRSR" id="PIRSR001549-1"/>
    </source>
</evidence>
<dbReference type="SUPFAM" id="SSF52954">
    <property type="entry name" value="Class II aaRS ABD-related"/>
    <property type="match status" value="1"/>
</dbReference>
<dbReference type="PANTHER" id="PTHR43707">
    <property type="entry name" value="HISTIDYL-TRNA SYNTHETASE"/>
    <property type="match status" value="1"/>
</dbReference>
<dbReference type="GO" id="GO:0006427">
    <property type="term" value="P:histidyl-tRNA aminoacylation"/>
    <property type="evidence" value="ECO:0007669"/>
    <property type="project" value="TreeGrafter"/>
</dbReference>
<dbReference type="AlphaFoldDB" id="A0A7S0E1N1"/>
<dbReference type="EMBL" id="HBEO01003190">
    <property type="protein sequence ID" value="CAD8469084.1"/>
    <property type="molecule type" value="Transcribed_RNA"/>
</dbReference>
<dbReference type="Pfam" id="PF03129">
    <property type="entry name" value="HGTP_anticodon"/>
    <property type="match status" value="1"/>
</dbReference>
<keyword evidence="5" id="KW-0067">ATP-binding</keyword>
<dbReference type="PIRSF" id="PIRSF001549">
    <property type="entry name" value="His-tRNA_synth"/>
    <property type="match status" value="1"/>
</dbReference>
<dbReference type="Pfam" id="PF13393">
    <property type="entry name" value="tRNA-synt_His"/>
    <property type="match status" value="1"/>
</dbReference>
<dbReference type="InterPro" id="IPR004154">
    <property type="entry name" value="Anticodon-bd"/>
</dbReference>
<dbReference type="FunFam" id="3.40.50.800:FF:000017">
    <property type="entry name" value="Histidine--tRNA ligase chloroplastic/mitochondrial"/>
    <property type="match status" value="1"/>
</dbReference>
<dbReference type="GO" id="GO:0005737">
    <property type="term" value="C:cytoplasm"/>
    <property type="evidence" value="ECO:0007669"/>
    <property type="project" value="InterPro"/>
</dbReference>
<evidence type="ECO:0000256" key="2">
    <source>
        <dbReference type="ARBA" id="ARBA00012815"/>
    </source>
</evidence>
<evidence type="ECO:0000256" key="3">
    <source>
        <dbReference type="ARBA" id="ARBA00022598"/>
    </source>
</evidence>
<comment type="catalytic activity">
    <reaction evidence="9">
        <text>tRNA(His) + L-histidine + ATP = L-histidyl-tRNA(His) + AMP + diphosphate + H(+)</text>
        <dbReference type="Rhea" id="RHEA:17313"/>
        <dbReference type="Rhea" id="RHEA-COMP:9665"/>
        <dbReference type="Rhea" id="RHEA-COMP:9689"/>
        <dbReference type="ChEBI" id="CHEBI:15378"/>
        <dbReference type="ChEBI" id="CHEBI:30616"/>
        <dbReference type="ChEBI" id="CHEBI:33019"/>
        <dbReference type="ChEBI" id="CHEBI:57595"/>
        <dbReference type="ChEBI" id="CHEBI:78442"/>
        <dbReference type="ChEBI" id="CHEBI:78527"/>
        <dbReference type="ChEBI" id="CHEBI:456215"/>
        <dbReference type="EC" id="6.1.1.21"/>
    </reaction>
</comment>
<dbReference type="GO" id="GO:0005524">
    <property type="term" value="F:ATP binding"/>
    <property type="evidence" value="ECO:0007669"/>
    <property type="project" value="UniProtKB-KW"/>
</dbReference>